<gene>
    <name evidence="1" type="ORF">E6C64_15960</name>
</gene>
<dbReference type="Pfam" id="PF09391">
    <property type="entry name" value="DUF2000"/>
    <property type="match status" value="1"/>
</dbReference>
<comment type="caution">
    <text evidence="1">The sequence shown here is derived from an EMBL/GenBank/DDBJ whole genome shotgun (WGS) entry which is preliminary data.</text>
</comment>
<dbReference type="SUPFAM" id="SSF102462">
    <property type="entry name" value="Peptidyl-tRNA hydrolase II"/>
    <property type="match status" value="1"/>
</dbReference>
<dbReference type="InterPro" id="IPR018988">
    <property type="entry name" value="DUF2000"/>
</dbReference>
<evidence type="ECO:0000313" key="2">
    <source>
        <dbReference type="Proteomes" id="UP000309133"/>
    </source>
</evidence>
<sequence length="143" mass="15386">MTDALDPIRFDTKTAVLLREDLPPWQELNVTAFLMTGIAGAHPELIGEPYLDADGQEYLRMMIQPVLVLVGDAELLRLAHGRAIGRQLSTSIFTAQLFATGNDRDNRAAVAAVPTASLDLVGIGVHGPKNAVDKAMKGARMHA</sequence>
<dbReference type="Proteomes" id="UP000309133">
    <property type="component" value="Unassembled WGS sequence"/>
</dbReference>
<protein>
    <submittedName>
        <fullName evidence="1">DUF2000 domain-containing protein</fullName>
    </submittedName>
</protein>
<dbReference type="EMBL" id="SSSM01000005">
    <property type="protein sequence ID" value="THG30125.1"/>
    <property type="molecule type" value="Genomic_DNA"/>
</dbReference>
<dbReference type="AlphaFoldDB" id="A0A4S4FLD4"/>
<organism evidence="1 2">
    <name type="scientific">Naasia lichenicola</name>
    <dbReference type="NCBI Taxonomy" id="2565933"/>
    <lineage>
        <taxon>Bacteria</taxon>
        <taxon>Bacillati</taxon>
        <taxon>Actinomycetota</taxon>
        <taxon>Actinomycetes</taxon>
        <taxon>Micrococcales</taxon>
        <taxon>Microbacteriaceae</taxon>
        <taxon>Naasia</taxon>
    </lineage>
</organism>
<reference evidence="1 2" key="1">
    <citation type="submission" date="2019-04" db="EMBL/GenBank/DDBJ databases">
        <authorList>
            <person name="Jiang L."/>
        </authorList>
    </citation>
    <scope>NUCLEOTIDE SEQUENCE [LARGE SCALE GENOMIC DNA]</scope>
    <source>
        <strain evidence="1 2">YIM 131853</strain>
    </source>
</reference>
<name>A0A4S4FLD4_9MICO</name>
<evidence type="ECO:0000313" key="1">
    <source>
        <dbReference type="EMBL" id="THG30125.1"/>
    </source>
</evidence>
<keyword evidence="2" id="KW-1185">Reference proteome</keyword>
<dbReference type="RefSeq" id="WP_136428567.1">
    <property type="nucleotide sequence ID" value="NZ_SSSM01000005.1"/>
</dbReference>
<dbReference type="OrthoDB" id="1684239at2"/>
<proteinExistence type="predicted"/>
<accession>A0A4S4FLD4</accession>
<dbReference type="InterPro" id="IPR023476">
    <property type="entry name" value="Pep_tRNA_hydro_II_dom_sf"/>
</dbReference>
<dbReference type="Gene3D" id="3.40.1490.10">
    <property type="entry name" value="Bit1"/>
    <property type="match status" value="1"/>
</dbReference>